<evidence type="ECO:0000313" key="6">
    <source>
        <dbReference type="EMBL" id="EGJ70226.1"/>
    </source>
</evidence>
<dbReference type="GO" id="GO:0009253">
    <property type="term" value="P:peptidoglycan catabolic process"/>
    <property type="evidence" value="ECO:0007669"/>
    <property type="project" value="InterPro"/>
</dbReference>
<dbReference type="Proteomes" id="UP000018439">
    <property type="component" value="Chromosome"/>
</dbReference>
<dbReference type="PANTHER" id="PTHR30404:SF0">
    <property type="entry name" value="N-ACETYLMURAMOYL-L-ALANINE AMIDASE AMIC"/>
    <property type="match status" value="1"/>
</dbReference>
<dbReference type="HOGENOM" id="CLU_060525_0_0_10"/>
<evidence type="ECO:0000259" key="5">
    <source>
        <dbReference type="Pfam" id="PF01520"/>
    </source>
</evidence>
<dbReference type="GO" id="GO:0030288">
    <property type="term" value="C:outer membrane-bounded periplasmic space"/>
    <property type="evidence" value="ECO:0007669"/>
    <property type="project" value="TreeGrafter"/>
</dbReference>
<dbReference type="EMBL" id="CM001167">
    <property type="protein sequence ID" value="EGJ70226.1"/>
    <property type="molecule type" value="Genomic_DNA"/>
</dbReference>
<keyword evidence="4" id="KW-0732">Signal</keyword>
<dbReference type="eggNOG" id="COG0860">
    <property type="taxonomic scope" value="Bacteria"/>
</dbReference>
<dbReference type="Pfam" id="PF01520">
    <property type="entry name" value="Amidase_3"/>
    <property type="match status" value="1"/>
</dbReference>
<proteinExistence type="predicted"/>
<accession>F3ZNN7</accession>
<feature type="chain" id="PRO_5003309354" description="N-acetylmuramoyl-L-alanine amidase" evidence="4">
    <location>
        <begin position="30"/>
        <end position="372"/>
    </location>
</feature>
<organism evidence="6 7">
    <name type="scientific">Bacteroides coprosuis DSM 18011</name>
    <dbReference type="NCBI Taxonomy" id="679937"/>
    <lineage>
        <taxon>Bacteria</taxon>
        <taxon>Pseudomonadati</taxon>
        <taxon>Bacteroidota</taxon>
        <taxon>Bacteroidia</taxon>
        <taxon>Bacteroidales</taxon>
        <taxon>Bacteroidaceae</taxon>
        <taxon>Bacteroides</taxon>
    </lineage>
</organism>
<dbReference type="EC" id="3.5.1.28" evidence="2"/>
<evidence type="ECO:0000256" key="1">
    <source>
        <dbReference type="ARBA" id="ARBA00001561"/>
    </source>
</evidence>
<dbReference type="GO" id="GO:0008745">
    <property type="term" value="F:N-acetylmuramoyl-L-alanine amidase activity"/>
    <property type="evidence" value="ECO:0007669"/>
    <property type="project" value="UniProtKB-EC"/>
</dbReference>
<dbReference type="CDD" id="cd02696">
    <property type="entry name" value="MurNAc-LAA"/>
    <property type="match status" value="1"/>
</dbReference>
<dbReference type="InterPro" id="IPR002508">
    <property type="entry name" value="MurNAc-LAA_cat"/>
</dbReference>
<feature type="signal peptide" evidence="4">
    <location>
        <begin position="1"/>
        <end position="29"/>
    </location>
</feature>
<dbReference type="OrthoDB" id="936124at2"/>
<dbReference type="Gene3D" id="3.40.630.40">
    <property type="entry name" value="Zn-dependent exopeptidases"/>
    <property type="match status" value="1"/>
</dbReference>
<dbReference type="STRING" id="679937.Bcop_0006"/>
<name>F3ZNN7_9BACE</name>
<evidence type="ECO:0000256" key="2">
    <source>
        <dbReference type="ARBA" id="ARBA00011901"/>
    </source>
</evidence>
<dbReference type="SUPFAM" id="SSF53187">
    <property type="entry name" value="Zn-dependent exopeptidases"/>
    <property type="match status" value="1"/>
</dbReference>
<sequence length="372" mass="42304">MKKMLITWVFRAICIFILSTPLVCGTVQAQDQKVIKSQPKAGEGVYEFLLRNKRSLDYYKAFVELNKKRLGKDNSLKLGFYYIIPPKDSINEQTSNDDVVSTDVTDTTDVAIKSAPAQSSSRVGKTITEPLFGAGKQTFKIESDRLKDACFYVVSGHGGPDPGAIGKMGRHHLHEDEYAYDIALRLARNLMIQGAKVHIIIQDAKDGIRDDRILSNSKRETCMGDKIPLDQLSRLKQRTDKINKLYEQDKKKYKYCRAIFLHLDSRSQKKRVDVFFYHYGANAKGLELAETMKANFSSKYDIHQPNRGFSGTVSTRNLYVLKNTSSIALFVELGNIQNSFDQQRFVVSSNRQALAKWMAHGFITDYENQLKK</sequence>
<keyword evidence="7" id="KW-1185">Reference proteome</keyword>
<dbReference type="AlphaFoldDB" id="F3ZNN7"/>
<dbReference type="PANTHER" id="PTHR30404">
    <property type="entry name" value="N-ACETYLMURAMOYL-L-ALANINE AMIDASE"/>
    <property type="match status" value="1"/>
</dbReference>
<feature type="domain" description="MurNAc-LAA" evidence="5">
    <location>
        <begin position="153"/>
        <end position="361"/>
    </location>
</feature>
<dbReference type="InterPro" id="IPR050695">
    <property type="entry name" value="N-acetylmuramoyl_amidase_3"/>
</dbReference>
<evidence type="ECO:0000256" key="3">
    <source>
        <dbReference type="ARBA" id="ARBA00022801"/>
    </source>
</evidence>
<evidence type="ECO:0000313" key="7">
    <source>
        <dbReference type="Proteomes" id="UP000018439"/>
    </source>
</evidence>
<protein>
    <recommendedName>
        <fullName evidence="2">N-acetylmuramoyl-L-alanine amidase</fullName>
        <ecNumber evidence="2">3.5.1.28</ecNumber>
    </recommendedName>
</protein>
<comment type="catalytic activity">
    <reaction evidence="1">
        <text>Hydrolyzes the link between N-acetylmuramoyl residues and L-amino acid residues in certain cell-wall glycopeptides.</text>
        <dbReference type="EC" id="3.5.1.28"/>
    </reaction>
</comment>
<evidence type="ECO:0000256" key="4">
    <source>
        <dbReference type="SAM" id="SignalP"/>
    </source>
</evidence>
<reference evidence="6 7" key="1">
    <citation type="journal article" date="2011" name="Stand. Genomic Sci.">
        <title>Non-contiguous finished genome sequence of Bacteroides coprosuis type strain (PC139).</title>
        <authorList>
            <person name="Land M."/>
            <person name="Held B."/>
            <person name="Gronow S."/>
            <person name="Abt B."/>
            <person name="Lucas S."/>
            <person name="Del Rio T.G."/>
            <person name="Nolan M."/>
            <person name="Tice H."/>
            <person name="Cheng J.F."/>
            <person name="Pitluck S."/>
            <person name="Liolios K."/>
            <person name="Pagani I."/>
            <person name="Ivanova N."/>
            <person name="Mavromatis K."/>
            <person name="Mikhailova N."/>
            <person name="Pati A."/>
            <person name="Tapia R."/>
            <person name="Han C."/>
            <person name="Goodwin L."/>
            <person name="Chen A."/>
            <person name="Palaniappan K."/>
            <person name="Hauser L."/>
            <person name="Brambilla E.M."/>
            <person name="Rohde M."/>
            <person name="Goker M."/>
            <person name="Detter J.C."/>
            <person name="Woyke T."/>
            <person name="Bristow J."/>
            <person name="Eisen J.A."/>
            <person name="Markowitz V."/>
            <person name="Hugenholtz P."/>
            <person name="Kyrpides N.C."/>
            <person name="Klenk H.P."/>
            <person name="Lapidus A."/>
        </authorList>
    </citation>
    <scope>NUCLEOTIDE SEQUENCE</scope>
    <source>
        <strain evidence="6 7">DSM 18011</strain>
    </source>
</reference>
<keyword evidence="3 6" id="KW-0378">Hydrolase</keyword>
<gene>
    <name evidence="6" type="ORF">Bcop_0006</name>
</gene>